<dbReference type="InterPro" id="IPR000408">
    <property type="entry name" value="Reg_chr_condens"/>
</dbReference>
<dbReference type="InterPro" id="IPR009091">
    <property type="entry name" value="RCC1/BLIP-II"/>
</dbReference>
<evidence type="ECO:0000256" key="1">
    <source>
        <dbReference type="PROSITE-ProRule" id="PRU00235"/>
    </source>
</evidence>
<evidence type="ECO:0000313" key="4">
    <source>
        <dbReference type="Proteomes" id="UP000494206"/>
    </source>
</evidence>
<evidence type="ECO:0000313" key="3">
    <source>
        <dbReference type="EMBL" id="CAB3408248.1"/>
    </source>
</evidence>
<organism evidence="3 4">
    <name type="scientific">Caenorhabditis bovis</name>
    <dbReference type="NCBI Taxonomy" id="2654633"/>
    <lineage>
        <taxon>Eukaryota</taxon>
        <taxon>Metazoa</taxon>
        <taxon>Ecdysozoa</taxon>
        <taxon>Nematoda</taxon>
        <taxon>Chromadorea</taxon>
        <taxon>Rhabditida</taxon>
        <taxon>Rhabditina</taxon>
        <taxon>Rhabditomorpha</taxon>
        <taxon>Rhabditoidea</taxon>
        <taxon>Rhabditidae</taxon>
        <taxon>Peloderinae</taxon>
        <taxon>Caenorhabditis</taxon>
    </lineage>
</organism>
<dbReference type="Gene3D" id="2.130.10.30">
    <property type="entry name" value="Regulator of chromosome condensation 1/beta-lactamase-inhibitor protein II"/>
    <property type="match status" value="1"/>
</dbReference>
<proteinExistence type="predicted"/>
<name>A0A8S1F2K8_9PELO</name>
<dbReference type="EMBL" id="CADEPM010000007">
    <property type="protein sequence ID" value="CAB3408248.1"/>
    <property type="molecule type" value="Genomic_DNA"/>
</dbReference>
<dbReference type="PROSITE" id="PS50012">
    <property type="entry name" value="RCC1_3"/>
    <property type="match status" value="1"/>
</dbReference>
<sequence length="2486" mass="284847">MVRYVFQNELINHDCTSIDHPAIDSISQKLNVNTQNTRYYFASNKENIMHCINAKKNKQVTQEQDMEKISGNPELNDSIFNETLKSSIMLVPELAQALGTSDVINETEIERIARLFEKIVEVAIDSKSQKMVEDAMTEILNFARRSSPCVNRILTEKFNLLPPHHRLLLMNRCASDECGKLSRMSLLHGKFSGNVQSSHPLSKLQTTLFAKGSNKCFNLGIMSDGAPVEKFRVIDIPSVRRFALSNKHSVFATNLGKLYGCGKTANLLFGADQESQKNGYFMMPTEIALPFGPEENIYDIAAADTYTAILTNEKLYIIRPNDSLLVDFDNRWTELQPNLFVISWRSVEDAPNLAALLDVNKPAKKSPTSLKYYVLARQHSLLVYGNNNVHYLDIGEPTFDVDFRRFMKITQFDISASQVEIYNEREKHTVYLLGFLNLNGTNADKQTLELHYCYHEHETQRDPLVLLVNGYEVTGSAVLKYKVNTCKLKRERVADDLYASYNERALPVSTKAKMFMKKIILEKLQITIPETVEAILERLDRLKILDELFDKYKVSAKCSKEEILSDLRFLQYLVTPDLFLHVGCFFIIDKDNYPKDLSDELTVMKRLKDLEENYNMFCMNKGGRQRRFMRTAVHELMFRNILSPENRHVAQQFRFRHDMAVTRFLAEGKPKTISEQIDRIVKKFASLRFGEPDNRRHMWALKIFSAAICRVDYIAAHGHVYPVTEDEARPEVTPRFRSERTEAILKKKIEAGLLTAEDISLRRKISVDVELHKVVHYKANAEIFAVSHPKFCIFFDDNGNINLGELARNIIYDERHMEKNVIRLLRDYFFQRGAYSVKIPEDDLPLYNERMLLVGLALRPVKCFNRYIHCIAEKYNQNIPESFFPERTRECDKVIFETLDQKEIAVHKNFLLLHSESFLAHLRFDVNNARNGRYGIEMEEEQPKEPEPKRIKVDFSSEIVRNALNALRDPATLYQLKPQQIVEVLCFCNFNLMEEITEDCLDILIEKVGSYQMGVIFDMYNNPVFADLIPSRFINEPEVLGSASTVPLPIRLAHDVSVSLPDESSMFQMLTTRKYFLGNIDDEAIINYLNTNAPTEASMAVLINDGGEVILELESDDDDEDGDIANQFLGMLYDFGRDENMVRPQALNQNENQNESDNEEANRNRNDEADPMGNAEENEDRNEEANQNRNEEANQIGNEIANGNGFEVVRHRYPNPVPADNELDRRYGRGAALFARQHLGHFAIERPEFVHAFMSSLHDVFPDLQEAQDIERRVAEDAAAAAAEMRPRVSRPPRNAYVRADELLLPREAVNPWNQNASGEGPSNSSMEPSLSEGPSSSNSEPGPSNSTISFAKIQEEEEALERRRNGLDRTIQPLAFVEMEDSAIAQISSVLRSQHRDGASIEVRLAPSDNEEGNPIWGSMPGLGVPQVSGELVIETVSLYGRLIDYGIEHDDASLVDETVQDVLKYLETTNHFTKRIFVEQLCQLPVENRAVISQRMSNGQRNPISIMSLFFGEFSGENRMITWSSRINDGQPVDKYMVIPVPPVKRIAMSNHHTILLTNMGVTYGCGKSGNFFDTGIDPRTYKSFSLTPQLIPYSHQDDNMNCIEIGAAETYTVMFSHNKRNLKHSLEIAGRIPQALYTNNNMFSDKRPMRVCQMLVKDNELILKNGAEKIIQPSNGVYPMVMHRGYTPEIEQEYNAFQGSLNFGIKSAKLQITNDLTPTIYIAIWDMDYQLNDDRHVRGLIWGFRRTGILKHVYMLVHGYDVTTHEVKKFDITKTGELYVLFNSHVLTRGRLGIFKEKNCGNGPYNIDNIEVYVNLEEVPGAVDVKDFSISPDGKNFIMNVSGRKRSAGMYNADYFRLDTDMLRGKDDNPGIDELVDQLDRIRKIENVIAKYVTMPAAEKLHNDILRSLQIVRADVDKIRRVDMVENIYLLAVLHLVQLNGDIEQVMNCETEEELWQIVMETVSNSVFITASQFMTLKQKFRHPIHCTDLRGHYANLSRLEFSSWLMQLGIKECCVDKYKAIVKPRFRTENIEGICARKLASGIMTPGCIEFTHKIVVYTTDNVRVEHLINFELFSMSHPNFVSYFNDDNELDLLNVAKTLTLNNPLYIERIKIILYNYFFHRGEYCLKCPNANTENEFLAPVGLCLKKFREGKTCVKYEVVKTEKVAPHVYHPENTPQEDKVIIVASDGGQISVHKNVLLVHSDMLLAKTRFENTPGPICVKPDQSESIVRNALEALRDPIILYDYDIADILRILFLCDYFMMDDLIEDSLDVLFDKLPSIQYPVLFDLYTLTAFKDRVVARIAKNPYTFFVMPLRDNPPLKMVKEVCEKLPRSVANKFNIGPMQTGISVNLNRAETVRFLHGNGCAVKGLRNLCKKFRTKLQQLGELNEEESQQEPEDDVDDQDGVVMDQFEYEDNQPEDAQNELEEAQNQPHEFRNPFVGFEFIENSLDKTQVPSLELDDEDVRNIMQHYNANCHPIERE</sequence>
<feature type="compositionally biased region" description="Low complexity" evidence="2">
    <location>
        <begin position="1325"/>
        <end position="1347"/>
    </location>
</feature>
<gene>
    <name evidence="3" type="ORF">CBOVIS_LOCUS10049</name>
</gene>
<dbReference type="SUPFAM" id="SSF50985">
    <property type="entry name" value="RCC1/BLIP-II"/>
    <property type="match status" value="1"/>
</dbReference>
<dbReference type="Proteomes" id="UP000494206">
    <property type="component" value="Unassembled WGS sequence"/>
</dbReference>
<evidence type="ECO:0000256" key="2">
    <source>
        <dbReference type="SAM" id="MobiDB-lite"/>
    </source>
</evidence>
<comment type="caution">
    <text evidence="3">The sequence shown here is derived from an EMBL/GenBank/DDBJ whole genome shotgun (WGS) entry which is preliminary data.</text>
</comment>
<dbReference type="OrthoDB" id="5802489at2759"/>
<reference evidence="3 4" key="1">
    <citation type="submission" date="2020-04" db="EMBL/GenBank/DDBJ databases">
        <authorList>
            <person name="Laetsch R D."/>
            <person name="Stevens L."/>
            <person name="Kumar S."/>
            <person name="Blaxter L. M."/>
        </authorList>
    </citation>
    <scope>NUCLEOTIDE SEQUENCE [LARGE SCALE GENOMIC DNA]</scope>
</reference>
<keyword evidence="4" id="KW-1185">Reference proteome</keyword>
<accession>A0A8S1F2K8</accession>
<protein>
    <submittedName>
        <fullName evidence="3">Uncharacterized protein</fullName>
    </submittedName>
</protein>
<feature type="region of interest" description="Disordered" evidence="2">
    <location>
        <begin position="1148"/>
        <end position="1190"/>
    </location>
</feature>
<feature type="repeat" description="RCC1" evidence="1">
    <location>
        <begin position="256"/>
        <end position="313"/>
    </location>
</feature>
<feature type="region of interest" description="Disordered" evidence="2">
    <location>
        <begin position="1309"/>
        <end position="1348"/>
    </location>
</feature>
<feature type="compositionally biased region" description="Polar residues" evidence="2">
    <location>
        <begin position="1312"/>
        <end position="1324"/>
    </location>
</feature>